<keyword evidence="2" id="KW-1185">Reference proteome</keyword>
<accession>A0ABD2D0M0</accession>
<comment type="caution">
    <text evidence="1">The sequence shown here is derived from an EMBL/GenBank/DDBJ whole genome shotgun (WGS) entry which is preliminary data.</text>
</comment>
<evidence type="ECO:0000313" key="2">
    <source>
        <dbReference type="Proteomes" id="UP001607303"/>
    </source>
</evidence>
<organism evidence="1 2">
    <name type="scientific">Vespula maculifrons</name>
    <name type="common">Eastern yellow jacket</name>
    <name type="synonym">Wasp</name>
    <dbReference type="NCBI Taxonomy" id="7453"/>
    <lineage>
        <taxon>Eukaryota</taxon>
        <taxon>Metazoa</taxon>
        <taxon>Ecdysozoa</taxon>
        <taxon>Arthropoda</taxon>
        <taxon>Hexapoda</taxon>
        <taxon>Insecta</taxon>
        <taxon>Pterygota</taxon>
        <taxon>Neoptera</taxon>
        <taxon>Endopterygota</taxon>
        <taxon>Hymenoptera</taxon>
        <taxon>Apocrita</taxon>
        <taxon>Aculeata</taxon>
        <taxon>Vespoidea</taxon>
        <taxon>Vespidae</taxon>
        <taxon>Vespinae</taxon>
        <taxon>Vespula</taxon>
    </lineage>
</organism>
<protein>
    <submittedName>
        <fullName evidence="1">Uncharacterized protein</fullName>
    </submittedName>
</protein>
<sequence>MCEGHFINANKESPVLSIYFYLNNEDYVIIHFIQEKQTFETQQLHILFNFSLFANHYFNLNDQKNFACQLSTNEIID</sequence>
<dbReference type="AlphaFoldDB" id="A0ABD2D0M0"/>
<evidence type="ECO:0000313" key="1">
    <source>
        <dbReference type="EMBL" id="KAL2750906.1"/>
    </source>
</evidence>
<proteinExistence type="predicted"/>
<dbReference type="Proteomes" id="UP001607303">
    <property type="component" value="Unassembled WGS sequence"/>
</dbReference>
<reference evidence="1 2" key="1">
    <citation type="journal article" date="2024" name="Ann. Entomol. Soc. Am.">
        <title>Genomic analyses of the southern and eastern yellowjacket wasps (Hymenoptera: Vespidae) reveal evolutionary signatures of social life.</title>
        <authorList>
            <person name="Catto M.A."/>
            <person name="Caine P.B."/>
            <person name="Orr S.E."/>
            <person name="Hunt B.G."/>
            <person name="Goodisman M.A.D."/>
        </authorList>
    </citation>
    <scope>NUCLEOTIDE SEQUENCE [LARGE SCALE GENOMIC DNA]</scope>
    <source>
        <strain evidence="1">232</strain>
        <tissue evidence="1">Head and thorax</tissue>
    </source>
</reference>
<gene>
    <name evidence="1" type="ORF">V1477_001009</name>
</gene>
<name>A0ABD2D0M0_VESMC</name>
<dbReference type="EMBL" id="JAYRBN010000008">
    <property type="protein sequence ID" value="KAL2750906.1"/>
    <property type="molecule type" value="Genomic_DNA"/>
</dbReference>